<evidence type="ECO:0000313" key="2">
    <source>
        <dbReference type="Proteomes" id="UP000230066"/>
    </source>
</evidence>
<protein>
    <submittedName>
        <fullName evidence="1">Uncharacterized protein</fullName>
    </submittedName>
</protein>
<name>A0A4E0RWJ4_FASHE</name>
<organism evidence="1 2">
    <name type="scientific">Fasciola hepatica</name>
    <name type="common">Liver fluke</name>
    <dbReference type="NCBI Taxonomy" id="6192"/>
    <lineage>
        <taxon>Eukaryota</taxon>
        <taxon>Metazoa</taxon>
        <taxon>Spiralia</taxon>
        <taxon>Lophotrochozoa</taxon>
        <taxon>Platyhelminthes</taxon>
        <taxon>Trematoda</taxon>
        <taxon>Digenea</taxon>
        <taxon>Plagiorchiida</taxon>
        <taxon>Echinostomata</taxon>
        <taxon>Echinostomatoidea</taxon>
        <taxon>Fasciolidae</taxon>
        <taxon>Fasciola</taxon>
    </lineage>
</organism>
<evidence type="ECO:0000313" key="1">
    <source>
        <dbReference type="EMBL" id="THD19550.1"/>
    </source>
</evidence>
<sequence length="365" mass="43438">MNRSCQTKPCCLRGRNICDGLKITLGDESTNCDAFIKNNWTSVQPVFSIELGESLDSGYYTVLLIDVDLTESVHQYENASIIYAAINIPLDCFDDKVGCRPKIYIWSKIECDKDEFDHVDRLHLLLFRQMFEFDISHLPNMVKETYPYAEFYRGALWYPKVLRCHRYLWYRCVRHPKYNVYMKTEIGEEYKKIEAYEDIVSNQISNKLLEQFKSVIITPKMVQYENASCFLFIVMNKLPRSRPSLEDSLDSKREECTSEIGTWSLFTIKLRNSSFRQSLMEAANAWYIEATHQYVHLRMLHQFSNNYLMVMKYHDSGFIKQRMDYWTQKITRMIARLQLIFDIFIEIGFPWDPPMEHFRELELDI</sequence>
<gene>
    <name evidence="1" type="ORF">D915_009770</name>
</gene>
<dbReference type="Proteomes" id="UP000230066">
    <property type="component" value="Unassembled WGS sequence"/>
</dbReference>
<reference evidence="1" key="1">
    <citation type="submission" date="2019-03" db="EMBL/GenBank/DDBJ databases">
        <title>Improved annotation for the trematode Fasciola hepatica.</title>
        <authorList>
            <person name="Choi Y.-J."/>
            <person name="Martin J."/>
            <person name="Mitreva M."/>
        </authorList>
    </citation>
    <scope>NUCLEOTIDE SEQUENCE [LARGE SCALE GENOMIC DNA]</scope>
</reference>
<dbReference type="AlphaFoldDB" id="A0A4E0RWJ4"/>
<accession>A0A4E0RWJ4</accession>
<keyword evidence="2" id="KW-1185">Reference proteome</keyword>
<comment type="caution">
    <text evidence="1">The sequence shown here is derived from an EMBL/GenBank/DDBJ whole genome shotgun (WGS) entry which is preliminary data.</text>
</comment>
<proteinExistence type="predicted"/>
<dbReference type="EMBL" id="JXXN02006160">
    <property type="protein sequence ID" value="THD19550.1"/>
    <property type="molecule type" value="Genomic_DNA"/>
</dbReference>